<dbReference type="AlphaFoldDB" id="A0A8S8ZYG2"/>
<keyword evidence="6 9" id="KW-0472">Membrane</keyword>
<dbReference type="GO" id="GO:0016020">
    <property type="term" value="C:membrane"/>
    <property type="evidence" value="ECO:0007669"/>
    <property type="project" value="UniProtKB-SubCell"/>
</dbReference>
<evidence type="ECO:0000313" key="10">
    <source>
        <dbReference type="EMBL" id="KAA8633980.1"/>
    </source>
</evidence>
<keyword evidence="5 7" id="KW-0040">ANK repeat</keyword>
<keyword evidence="3" id="KW-0677">Repeat</keyword>
<dbReference type="SUPFAM" id="SSF48403">
    <property type="entry name" value="Ankyrin repeat"/>
    <property type="match status" value="1"/>
</dbReference>
<evidence type="ECO:0000256" key="8">
    <source>
        <dbReference type="SAM" id="MobiDB-lite"/>
    </source>
</evidence>
<dbReference type="Gene3D" id="1.25.40.20">
    <property type="entry name" value="Ankyrin repeat-containing domain"/>
    <property type="match status" value="1"/>
</dbReference>
<feature type="repeat" description="ANK" evidence="7">
    <location>
        <begin position="152"/>
        <end position="185"/>
    </location>
</feature>
<feature type="region of interest" description="Disordered" evidence="8">
    <location>
        <begin position="649"/>
        <end position="702"/>
    </location>
</feature>
<comment type="caution">
    <text evidence="10">The sequence shown here is derived from an EMBL/GenBank/DDBJ whole genome shotgun (WGS) entry which is preliminary data.</text>
</comment>
<dbReference type="PANTHER" id="PTHR24173">
    <property type="entry name" value="ANKYRIN REPEAT CONTAINING"/>
    <property type="match status" value="1"/>
</dbReference>
<accession>A0A8S8ZYG2</accession>
<sequence length="1248" mass="140539">MNATGPRYCLSPRDTKHPHSHPSGPSERTQFGVRHLALSTLRHTGFRIRPARKMRPHRRQDASQKLKRLKELFRPSGRRQQPQTPGPSEDGMNPLTPSRTLTFSSYLDGANEEKDRRLQAGKDLYQAVTENDLDKVIELYQNHASLHPRDHRERTPLHAAAELGQNDILRFLLEQKGLDLDAADVHGYTALHLAAINDHSDCVFWLLERGANTELVDGSGHLPNFYASSPETERQFKNPPIVHAGHQHAAVNHLTINDAYLTQPPDKVEGPRRSVCEYFQGSFWEPNISTKWRLLPIWDLAYEPKDDMFLRFDMARRQDVPKKKWIHIPVASKELLLDLTKTIYAASGHDLHMYKAIEKLINDMFKQVDITGAEGKVHFKLTNLKHGHKSGFDNQERSQDSIYAAVFPIIDVDKKDYVSLARMAREQAANHSTPRQETKLHVNERAALHFRNMLKADFLGQPLPRCLDQSYHEDLDNEKLDFLNNDQVIVRYIQYLKAKSSWFLEDMEHESLTRADPTNSYQRPVGVSDSEEKTADLQPEVPEQNRELSQRQSLGRSPVKSPDNNRIQPGDKNMSHIPGVGGGQAVEQRSFETTRPPQSPQRTFTGASVSSQSRAQFKRTGTTTSTASDVDDAESMKLFALLQKEAMGQKSSNSAQPGYAFNSGGVGARTVPPTHADQTEHQAGPTTPHPVVNATRPDNTSPRAVPELITLDEPDDFLTVPHFWLFKLDTDTIVTLYPERWDKGNEQQLHRHILDSVSEERNIHESFHGLRGDQNLEMDLVCKAILKACMSFEAKALIPFVNPDASPPGQVRKVPIPYTKAFSASIARLYFQVTQRFNKLKTGMGSISKDPNKFYRDTQRETAILINIDDTIGEIGMIKRVLWNQAQVYERFQSEVHGNTANVAKPYKGETLERFEVLETEAERVRSMVTTLLDLRQREATLEDALSMGEQSTMLFVFTAVTVLFAPLSFIVGLLALSIDGIPETWQRSPLAEVFGLSTLATGALCVLLWSVFKFYQHMTLSHTRRRTRHRHYRRAHGLDDDPDFNLDLDLDFDLDLGPGRGSRCPWWDRMGLTFLTRWLGDPHAIPLSGQAPSDTAGYEKRLAEDHRGSWNRKRSSTAPGHEHGEFAYEDNRNMSRDGRTTLERTTGLPLYSRRQKARGKSGDGSCKGGHGQEEASGGGDTGTQVDGNLRGGRRSRGMSGGTSVGPSLSSLSITSSNWAFASWNRRQRTAGGALGGREDRELGVFHV</sequence>
<evidence type="ECO:0000256" key="1">
    <source>
        <dbReference type="ARBA" id="ARBA00004141"/>
    </source>
</evidence>
<evidence type="ECO:0000256" key="2">
    <source>
        <dbReference type="ARBA" id="ARBA00022692"/>
    </source>
</evidence>
<dbReference type="Pfam" id="PF01544">
    <property type="entry name" value="CorA"/>
    <property type="match status" value="1"/>
</dbReference>
<dbReference type="SUPFAM" id="SSF144083">
    <property type="entry name" value="Magnesium transport protein CorA, transmembrane region"/>
    <property type="match status" value="1"/>
</dbReference>
<dbReference type="Pfam" id="PF12796">
    <property type="entry name" value="Ank_2"/>
    <property type="match status" value="1"/>
</dbReference>
<reference evidence="10 11" key="1">
    <citation type="submission" date="2017-07" db="EMBL/GenBank/DDBJ databases">
        <title>Genome sequence of the Sordaria macrospora wild type strain R19027.</title>
        <authorList>
            <person name="Nowrousian M."/>
            <person name="Teichert I."/>
            <person name="Kueck U."/>
        </authorList>
    </citation>
    <scope>NUCLEOTIDE SEQUENCE [LARGE SCALE GENOMIC DNA]</scope>
    <source>
        <strain evidence="10 11">R19027</strain>
        <tissue evidence="10">Mycelium</tissue>
    </source>
</reference>
<dbReference type="Proteomes" id="UP000433876">
    <property type="component" value="Unassembled WGS sequence"/>
</dbReference>
<dbReference type="VEuPathDB" id="FungiDB:SMAC_07618"/>
<dbReference type="InterPro" id="IPR036770">
    <property type="entry name" value="Ankyrin_rpt-contain_sf"/>
</dbReference>
<feature type="compositionally biased region" description="Basic and acidic residues" evidence="8">
    <location>
        <begin position="1121"/>
        <end position="1143"/>
    </location>
</feature>
<evidence type="ECO:0008006" key="12">
    <source>
        <dbReference type="Google" id="ProtNLM"/>
    </source>
</evidence>
<feature type="repeat" description="ANK" evidence="7">
    <location>
        <begin position="186"/>
        <end position="218"/>
    </location>
</feature>
<gene>
    <name evidence="10" type="ORF">SMACR_07618</name>
</gene>
<evidence type="ECO:0000256" key="4">
    <source>
        <dbReference type="ARBA" id="ARBA00022989"/>
    </source>
</evidence>
<feature type="compositionally biased region" description="Basic and acidic residues" evidence="8">
    <location>
        <begin position="59"/>
        <end position="73"/>
    </location>
</feature>
<organism evidence="10 11">
    <name type="scientific">Sordaria macrospora</name>
    <dbReference type="NCBI Taxonomy" id="5147"/>
    <lineage>
        <taxon>Eukaryota</taxon>
        <taxon>Fungi</taxon>
        <taxon>Dikarya</taxon>
        <taxon>Ascomycota</taxon>
        <taxon>Pezizomycotina</taxon>
        <taxon>Sordariomycetes</taxon>
        <taxon>Sordariomycetidae</taxon>
        <taxon>Sordariales</taxon>
        <taxon>Sordariaceae</taxon>
        <taxon>Sordaria</taxon>
    </lineage>
</organism>
<dbReference type="GO" id="GO:0046873">
    <property type="term" value="F:metal ion transmembrane transporter activity"/>
    <property type="evidence" value="ECO:0007669"/>
    <property type="project" value="InterPro"/>
</dbReference>
<keyword evidence="4 9" id="KW-1133">Transmembrane helix</keyword>
<feature type="compositionally biased region" description="Polar residues" evidence="8">
    <location>
        <begin position="591"/>
        <end position="615"/>
    </location>
</feature>
<dbReference type="PROSITE" id="PS50088">
    <property type="entry name" value="ANK_REPEAT"/>
    <property type="match status" value="2"/>
</dbReference>
<evidence type="ECO:0000256" key="6">
    <source>
        <dbReference type="ARBA" id="ARBA00023136"/>
    </source>
</evidence>
<dbReference type="InterPro" id="IPR045863">
    <property type="entry name" value="CorA_TM1_TM2"/>
</dbReference>
<dbReference type="InterPro" id="IPR002523">
    <property type="entry name" value="MgTranspt_CorA/ZnTranspt_ZntB"/>
</dbReference>
<dbReference type="InterPro" id="IPR002110">
    <property type="entry name" value="Ankyrin_rpt"/>
</dbReference>
<feature type="region of interest" description="Disordered" evidence="8">
    <location>
        <begin position="1086"/>
        <end position="1212"/>
    </location>
</feature>
<evidence type="ECO:0000313" key="11">
    <source>
        <dbReference type="Proteomes" id="UP000433876"/>
    </source>
</evidence>
<feature type="region of interest" description="Disordered" evidence="8">
    <location>
        <begin position="48"/>
        <end position="102"/>
    </location>
</feature>
<feature type="compositionally biased region" description="Basic and acidic residues" evidence="8">
    <location>
        <begin position="1098"/>
        <end position="1109"/>
    </location>
</feature>
<dbReference type="Gene3D" id="1.20.58.340">
    <property type="entry name" value="Magnesium transport protein CorA, transmembrane region"/>
    <property type="match status" value="1"/>
</dbReference>
<evidence type="ECO:0000256" key="9">
    <source>
        <dbReference type="SAM" id="Phobius"/>
    </source>
</evidence>
<comment type="subcellular location">
    <subcellularLocation>
        <location evidence="1">Membrane</location>
        <topology evidence="1">Multi-pass membrane protein</topology>
    </subcellularLocation>
</comment>
<feature type="compositionally biased region" description="Basic residues" evidence="8">
    <location>
        <begin position="48"/>
        <end position="58"/>
    </location>
</feature>
<dbReference type="SMART" id="SM00248">
    <property type="entry name" value="ANK"/>
    <property type="match status" value="2"/>
</dbReference>
<protein>
    <recommendedName>
        <fullName evidence="12">Ankyrin repeat protein</fullName>
    </recommendedName>
</protein>
<dbReference type="VEuPathDB" id="FungiDB:SMAC_07619"/>
<feature type="region of interest" description="Disordered" evidence="8">
    <location>
        <begin position="1"/>
        <end position="30"/>
    </location>
</feature>
<keyword evidence="2 9" id="KW-0812">Transmembrane</keyword>
<feature type="transmembrane region" description="Helical" evidence="9">
    <location>
        <begin position="954"/>
        <end position="979"/>
    </location>
</feature>
<dbReference type="EMBL" id="NMPR01000029">
    <property type="protein sequence ID" value="KAA8633980.1"/>
    <property type="molecule type" value="Genomic_DNA"/>
</dbReference>
<feature type="transmembrane region" description="Helical" evidence="9">
    <location>
        <begin position="991"/>
        <end position="1013"/>
    </location>
</feature>
<proteinExistence type="predicted"/>
<dbReference type="PROSITE" id="PS50297">
    <property type="entry name" value="ANK_REP_REGION"/>
    <property type="match status" value="2"/>
</dbReference>
<evidence type="ECO:0000256" key="3">
    <source>
        <dbReference type="ARBA" id="ARBA00022737"/>
    </source>
</evidence>
<evidence type="ECO:0000256" key="7">
    <source>
        <dbReference type="PROSITE-ProRule" id="PRU00023"/>
    </source>
</evidence>
<dbReference type="PANTHER" id="PTHR24173:SF74">
    <property type="entry name" value="ANKYRIN REPEAT DOMAIN-CONTAINING PROTEIN 16"/>
    <property type="match status" value="1"/>
</dbReference>
<feature type="region of interest" description="Disordered" evidence="8">
    <location>
        <begin position="511"/>
        <end position="628"/>
    </location>
</feature>
<name>A0A8S8ZYG2_SORMA</name>
<evidence type="ECO:0000256" key="5">
    <source>
        <dbReference type="ARBA" id="ARBA00023043"/>
    </source>
</evidence>